<dbReference type="EMBL" id="JACHKT010000017">
    <property type="protein sequence ID" value="MBB6003889.1"/>
    <property type="molecule type" value="Genomic_DNA"/>
</dbReference>
<name>A0A841ER83_9BACT</name>
<comment type="caution">
    <text evidence="2">The sequence shown here is derived from an EMBL/GenBank/DDBJ whole genome shotgun (WGS) entry which is preliminary data.</text>
</comment>
<keyword evidence="1" id="KW-0472">Membrane</keyword>
<reference evidence="2 3" key="1">
    <citation type="submission" date="2020-08" db="EMBL/GenBank/DDBJ databases">
        <title>Functional genomics of gut bacteria from endangered species of beetles.</title>
        <authorList>
            <person name="Carlos-Shanley C."/>
        </authorList>
    </citation>
    <scope>NUCLEOTIDE SEQUENCE [LARGE SCALE GENOMIC DNA]</scope>
    <source>
        <strain evidence="2 3">S00070</strain>
    </source>
</reference>
<protein>
    <submittedName>
        <fullName evidence="2">Uncharacterized protein</fullName>
    </submittedName>
</protein>
<keyword evidence="3" id="KW-1185">Reference proteome</keyword>
<feature type="transmembrane region" description="Helical" evidence="1">
    <location>
        <begin position="76"/>
        <end position="100"/>
    </location>
</feature>
<sequence>MKDKYFLLTAIWILLFFSSAISMSFLADYLQASGFFGDEKVGMTMQWDNPSNKYILKQAQDGSFDKYFNWGYRHYLFLWMNFFLSGLSIIKIILSINSYIEKSNEKYKR</sequence>
<proteinExistence type="predicted"/>
<keyword evidence="1" id="KW-1133">Transmembrane helix</keyword>
<keyword evidence="1" id="KW-0812">Transmembrane</keyword>
<dbReference type="Proteomes" id="UP000524404">
    <property type="component" value="Unassembled WGS sequence"/>
</dbReference>
<gene>
    <name evidence="2" type="ORF">HNP25_002548</name>
</gene>
<dbReference type="RefSeq" id="WP_184134572.1">
    <property type="nucleotide sequence ID" value="NZ_JACHKT010000017.1"/>
</dbReference>
<accession>A0A841ER83</accession>
<evidence type="ECO:0000313" key="3">
    <source>
        <dbReference type="Proteomes" id="UP000524404"/>
    </source>
</evidence>
<evidence type="ECO:0000313" key="2">
    <source>
        <dbReference type="EMBL" id="MBB6003889.1"/>
    </source>
</evidence>
<dbReference type="AlphaFoldDB" id="A0A841ER83"/>
<evidence type="ECO:0000256" key="1">
    <source>
        <dbReference type="SAM" id="Phobius"/>
    </source>
</evidence>
<organism evidence="2 3">
    <name type="scientific">Arcicella rosea</name>
    <dbReference type="NCBI Taxonomy" id="502909"/>
    <lineage>
        <taxon>Bacteria</taxon>
        <taxon>Pseudomonadati</taxon>
        <taxon>Bacteroidota</taxon>
        <taxon>Cytophagia</taxon>
        <taxon>Cytophagales</taxon>
        <taxon>Flectobacillaceae</taxon>
        <taxon>Arcicella</taxon>
    </lineage>
</organism>